<dbReference type="InterPro" id="IPR003764">
    <property type="entry name" value="GlcNAc_6-P_deAcase"/>
</dbReference>
<proteinExistence type="inferred from homology"/>
<dbReference type="SUPFAM" id="SSF51338">
    <property type="entry name" value="Composite domain of metallo-dependent hydrolases"/>
    <property type="match status" value="1"/>
</dbReference>
<feature type="binding site" evidence="7">
    <location>
        <begin position="306"/>
        <end position="308"/>
    </location>
    <ligand>
        <name>substrate</name>
    </ligand>
</feature>
<dbReference type="PIRSF" id="PIRSF038994">
    <property type="entry name" value="NagA"/>
    <property type="match status" value="1"/>
</dbReference>
<feature type="binding site" evidence="7">
    <location>
        <position position="141"/>
    </location>
    <ligand>
        <name>substrate</name>
    </ligand>
</feature>
<feature type="binding site" evidence="7">
    <location>
        <begin position="218"/>
        <end position="219"/>
    </location>
    <ligand>
        <name>substrate</name>
    </ligand>
</feature>
<dbReference type="Gene3D" id="3.20.20.140">
    <property type="entry name" value="Metal-dependent hydrolases"/>
    <property type="match status" value="1"/>
</dbReference>
<evidence type="ECO:0000256" key="6">
    <source>
        <dbReference type="PIRSR" id="PIRSR038994-1"/>
    </source>
</evidence>
<dbReference type="GO" id="GO:0006046">
    <property type="term" value="P:N-acetylglucosamine catabolic process"/>
    <property type="evidence" value="ECO:0007669"/>
    <property type="project" value="TreeGrafter"/>
</dbReference>
<evidence type="ECO:0000256" key="7">
    <source>
        <dbReference type="PIRSR" id="PIRSR038994-2"/>
    </source>
</evidence>
<dbReference type="NCBIfam" id="TIGR00221">
    <property type="entry name" value="nagA"/>
    <property type="match status" value="1"/>
</dbReference>
<dbReference type="InterPro" id="IPR006680">
    <property type="entry name" value="Amidohydro-rel"/>
</dbReference>
<evidence type="ECO:0000256" key="1">
    <source>
        <dbReference type="ARBA" id="ARBA00010716"/>
    </source>
</evidence>
<name>A0A1A7NWD8_9PAST</name>
<dbReference type="NCBIfam" id="NF008371">
    <property type="entry name" value="PRK11170.1"/>
    <property type="match status" value="1"/>
</dbReference>
<evidence type="ECO:0000256" key="5">
    <source>
        <dbReference type="PIRNR" id="PIRNR038994"/>
    </source>
</evidence>
<dbReference type="PANTHER" id="PTHR11113:SF14">
    <property type="entry name" value="N-ACETYLGLUCOSAMINE-6-PHOSPHATE DEACETYLASE"/>
    <property type="match status" value="1"/>
</dbReference>
<evidence type="ECO:0000256" key="8">
    <source>
        <dbReference type="PIRSR" id="PIRSR038994-3"/>
    </source>
</evidence>
<dbReference type="InterPro" id="IPR011059">
    <property type="entry name" value="Metal-dep_hydrolase_composite"/>
</dbReference>
<evidence type="ECO:0000256" key="4">
    <source>
        <dbReference type="ARBA" id="ARBA00023277"/>
    </source>
</evidence>
<dbReference type="Proteomes" id="UP000243558">
    <property type="component" value="Unassembled WGS sequence"/>
</dbReference>
<dbReference type="InterPro" id="IPR032466">
    <property type="entry name" value="Metal_Hydrolase"/>
</dbReference>
<evidence type="ECO:0000313" key="11">
    <source>
        <dbReference type="Proteomes" id="UP000243558"/>
    </source>
</evidence>
<comment type="caution">
    <text evidence="10">The sequence shown here is derived from an EMBL/GenBank/DDBJ whole genome shotgun (WGS) entry which is preliminary data.</text>
</comment>
<keyword evidence="4 5" id="KW-0119">Carbohydrate metabolism</keyword>
<evidence type="ECO:0000313" key="10">
    <source>
        <dbReference type="EMBL" id="OBW93319.1"/>
    </source>
</evidence>
<dbReference type="EMBL" id="JTJM01000010">
    <property type="protein sequence ID" value="OBW93319.1"/>
    <property type="molecule type" value="Genomic_DNA"/>
</dbReference>
<reference evidence="10 11" key="1">
    <citation type="submission" date="2014-11" db="EMBL/GenBank/DDBJ databases">
        <title>Pan-genome of Gallibacterium spp.</title>
        <authorList>
            <person name="Kudirkiene E."/>
            <person name="Bojesen A.M."/>
        </authorList>
    </citation>
    <scope>NUCLEOTIDE SEQUENCE [LARGE SCALE GENOMIC DNA]</scope>
    <source>
        <strain evidence="10 11">F151</strain>
    </source>
</reference>
<dbReference type="GO" id="GO:0046872">
    <property type="term" value="F:metal ion binding"/>
    <property type="evidence" value="ECO:0007669"/>
    <property type="project" value="UniProtKB-KW"/>
</dbReference>
<feature type="domain" description="Amidohydrolase-related" evidence="9">
    <location>
        <begin position="53"/>
        <end position="379"/>
    </location>
</feature>
<keyword evidence="11" id="KW-1185">Reference proteome</keyword>
<dbReference type="FunFam" id="3.20.20.140:FF:000004">
    <property type="entry name" value="N-acetylglucosamine-6-phosphate deacetylase"/>
    <property type="match status" value="1"/>
</dbReference>
<comment type="similarity">
    <text evidence="1 5">Belongs to the metallo-dependent hydrolases superfamily. NagA family.</text>
</comment>
<dbReference type="SUPFAM" id="SSF51556">
    <property type="entry name" value="Metallo-dependent hydrolases"/>
    <property type="match status" value="1"/>
</dbReference>
<feature type="binding site" evidence="8">
    <location>
        <position position="215"/>
    </location>
    <ligand>
        <name>Zn(2+)</name>
        <dbReference type="ChEBI" id="CHEBI:29105"/>
    </ligand>
</feature>
<protein>
    <submittedName>
        <fullName evidence="10">N-acetylglucosamine-6-phosphate deacetylase</fullName>
        <ecNumber evidence="10">3.5.1.25</ecNumber>
    </submittedName>
</protein>
<feature type="active site" description="Proton donor/acceptor" evidence="6">
    <location>
        <position position="273"/>
    </location>
</feature>
<keyword evidence="3 5" id="KW-0378">Hydrolase</keyword>
<dbReference type="PANTHER" id="PTHR11113">
    <property type="entry name" value="N-ACETYLGLUCOSAMINE-6-PHOSPHATE DEACETYLASE"/>
    <property type="match status" value="1"/>
</dbReference>
<dbReference type="GO" id="GO:0008448">
    <property type="term" value="F:N-acetylglucosamine-6-phosphate deacetylase activity"/>
    <property type="evidence" value="ECO:0007669"/>
    <property type="project" value="UniProtKB-EC"/>
</dbReference>
<dbReference type="EC" id="3.5.1.25" evidence="10"/>
<dbReference type="RefSeq" id="WP_065238886.1">
    <property type="nucleotide sequence ID" value="NZ_JTJM01000010.1"/>
</dbReference>
<accession>A0A1A7NWD8</accession>
<dbReference type="CDD" id="cd00854">
    <property type="entry name" value="NagA"/>
    <property type="match status" value="1"/>
</dbReference>
<dbReference type="OrthoDB" id="9776488at2"/>
<feature type="binding site" evidence="7">
    <location>
        <position position="251"/>
    </location>
    <ligand>
        <name>substrate</name>
    </ligand>
</feature>
<sequence length="381" mass="41482">MKQYALTNCVIYTGSQVLYDHAVIINEDKIENIVKHQDLPTNLEQVDLNGANLSAGFIDLQLNGCGGVMFNDNCSVKTLEIMQATNLKSGTTSFLPTFITAPDEEMKRAITVMRDYLAKHKNQALGLHLEGPYLSKEKKGVHREEFIREISDEMLAFLCDNAEVISKITIAAENPTADFIPQFIDKGIIVSIGHSNASNEVATQRFAQGATFATHLHNAMSPVSSGRNMGVVGAVLDNPNVYTGIIVDGLHVTYGNVRIAKQCKQDKLCLVTDATAAAGADIESFQFVGKTVYVRDHKCYDANGTIGGSAVTMIEAIQNCVNEVGINLDEAIRMATLYPARAIRVDHQLGSIEAGKIANLTAFNHKFEVLGTAVNGKWLFN</sequence>
<gene>
    <name evidence="10" type="primary">nagA</name>
    <name evidence="10" type="ORF">QV01_02950</name>
</gene>
<comment type="cofactor">
    <cofactor evidence="8">
        <name>a divalent metal cation</name>
        <dbReference type="ChEBI" id="CHEBI:60240"/>
    </cofactor>
    <text evidence="8">Binds 1 divalent metal cation per subunit.</text>
</comment>
<feature type="binding site" evidence="8">
    <location>
        <position position="194"/>
    </location>
    <ligand>
        <name>Zn(2+)</name>
        <dbReference type="ChEBI" id="CHEBI:29105"/>
    </ligand>
</feature>
<feature type="binding site" evidence="7">
    <location>
        <position position="227"/>
    </location>
    <ligand>
        <name>substrate</name>
    </ligand>
</feature>
<dbReference type="PATRIC" id="fig|505345.7.peg.593"/>
<feature type="binding site" evidence="8">
    <location>
        <position position="130"/>
    </location>
    <ligand>
        <name>Zn(2+)</name>
        <dbReference type="ChEBI" id="CHEBI:29105"/>
    </ligand>
</feature>
<dbReference type="Gene3D" id="2.30.40.10">
    <property type="entry name" value="Urease, subunit C, domain 1"/>
    <property type="match status" value="1"/>
</dbReference>
<keyword evidence="2 8" id="KW-0479">Metal-binding</keyword>
<organism evidence="10 11">
    <name type="scientific">Gallibacterium genomosp. 3</name>
    <dbReference type="NCBI Taxonomy" id="505345"/>
    <lineage>
        <taxon>Bacteria</taxon>
        <taxon>Pseudomonadati</taxon>
        <taxon>Pseudomonadota</taxon>
        <taxon>Gammaproteobacteria</taxon>
        <taxon>Pasteurellales</taxon>
        <taxon>Pasteurellaceae</taxon>
        <taxon>Gallibacterium</taxon>
    </lineage>
</organism>
<dbReference type="Pfam" id="PF01979">
    <property type="entry name" value="Amidohydro_1"/>
    <property type="match status" value="1"/>
</dbReference>
<evidence type="ECO:0000259" key="9">
    <source>
        <dbReference type="Pfam" id="PF01979"/>
    </source>
</evidence>
<evidence type="ECO:0000256" key="2">
    <source>
        <dbReference type="ARBA" id="ARBA00022723"/>
    </source>
</evidence>
<evidence type="ECO:0000256" key="3">
    <source>
        <dbReference type="ARBA" id="ARBA00022801"/>
    </source>
</evidence>
<dbReference type="AlphaFoldDB" id="A0A1A7NWD8"/>